<dbReference type="GO" id="GO:0006006">
    <property type="term" value="P:glucose metabolic process"/>
    <property type="evidence" value="ECO:0007669"/>
    <property type="project" value="UniProtKB-KW"/>
</dbReference>
<dbReference type="InterPro" id="IPR011048">
    <property type="entry name" value="Haem_d1_sf"/>
</dbReference>
<dbReference type="PANTHER" id="PTHR30344">
    <property type="entry name" value="6-PHOSPHOGLUCONOLACTONASE-RELATED"/>
    <property type="match status" value="1"/>
</dbReference>
<sequence>MFSIDTASGALTPVQHVPTQGKTPRNFVLDPSGHLLLVANQNSNNLVSYRVDQQTGRLTPTGQTAEVPSPMFLQVVEDFRK</sequence>
<dbReference type="Gene3D" id="2.130.10.10">
    <property type="entry name" value="YVTN repeat-like/Quinoprotein amine dehydrogenase"/>
    <property type="match status" value="1"/>
</dbReference>
<feature type="region of interest" description="Disordered" evidence="3">
    <location>
        <begin position="1"/>
        <end position="24"/>
    </location>
</feature>
<dbReference type="STRING" id="1908236.BEN48_03035"/>
<organism evidence="4 5">
    <name type="scientific">Hymenobacter glacialis</name>
    <dbReference type="NCBI Taxonomy" id="1908236"/>
    <lineage>
        <taxon>Bacteria</taxon>
        <taxon>Pseudomonadati</taxon>
        <taxon>Bacteroidota</taxon>
        <taxon>Cytophagia</taxon>
        <taxon>Cytophagales</taxon>
        <taxon>Hymenobacteraceae</taxon>
        <taxon>Hymenobacter</taxon>
    </lineage>
</organism>
<dbReference type="InterPro" id="IPR050282">
    <property type="entry name" value="Cycloisomerase_2"/>
</dbReference>
<evidence type="ECO:0008006" key="6">
    <source>
        <dbReference type="Google" id="ProtNLM"/>
    </source>
</evidence>
<evidence type="ECO:0000256" key="1">
    <source>
        <dbReference type="ARBA" id="ARBA00005564"/>
    </source>
</evidence>
<dbReference type="GO" id="GO:0017057">
    <property type="term" value="F:6-phosphogluconolactonase activity"/>
    <property type="evidence" value="ECO:0007669"/>
    <property type="project" value="TreeGrafter"/>
</dbReference>
<evidence type="ECO:0000256" key="3">
    <source>
        <dbReference type="SAM" id="MobiDB-lite"/>
    </source>
</evidence>
<dbReference type="Proteomes" id="UP000177791">
    <property type="component" value="Unassembled WGS sequence"/>
</dbReference>
<protein>
    <recommendedName>
        <fullName evidence="6">6-phosphogluconolactonase</fullName>
    </recommendedName>
</protein>
<gene>
    <name evidence="4" type="ORF">BEN48_03035</name>
</gene>
<proteinExistence type="inferred from homology"/>
<reference evidence="4 5" key="1">
    <citation type="submission" date="2016-08" db="EMBL/GenBank/DDBJ databases">
        <title>Hymenobacter coccineus sp. nov., Hymenobacter lapidarius sp. nov. and Hymenobacter glacialis sp. nov., isolated from Antarctic soil.</title>
        <authorList>
            <person name="Sedlacek I."/>
            <person name="Kralova S."/>
            <person name="Kyrova K."/>
            <person name="Maslanova I."/>
            <person name="Stankova E."/>
            <person name="Vrbovska V."/>
            <person name="Nemec M."/>
            <person name="Bartak M."/>
            <person name="Svec P."/>
            <person name="Busse H.-J."/>
            <person name="Pantucek R."/>
        </authorList>
    </citation>
    <scope>NUCLEOTIDE SEQUENCE [LARGE SCALE GENOMIC DNA]</scope>
    <source>
        <strain evidence="4 5">CCM 8648</strain>
    </source>
</reference>
<comment type="caution">
    <text evidence="4">The sequence shown here is derived from an EMBL/GenBank/DDBJ whole genome shotgun (WGS) entry which is preliminary data.</text>
</comment>
<name>A0A1G1T1H6_9BACT</name>
<evidence type="ECO:0000313" key="5">
    <source>
        <dbReference type="Proteomes" id="UP000177791"/>
    </source>
</evidence>
<dbReference type="AlphaFoldDB" id="A0A1G1T1H6"/>
<dbReference type="PANTHER" id="PTHR30344:SF1">
    <property type="entry name" value="6-PHOSPHOGLUCONOLACTONASE"/>
    <property type="match status" value="1"/>
</dbReference>
<keyword evidence="5" id="KW-1185">Reference proteome</keyword>
<dbReference type="EMBL" id="MDZC01000068">
    <property type="protein sequence ID" value="OGX84722.1"/>
    <property type="molecule type" value="Genomic_DNA"/>
</dbReference>
<dbReference type="SUPFAM" id="SSF51004">
    <property type="entry name" value="C-terminal (heme d1) domain of cytochrome cd1-nitrite reductase"/>
    <property type="match status" value="1"/>
</dbReference>
<dbReference type="InterPro" id="IPR015943">
    <property type="entry name" value="WD40/YVTN_repeat-like_dom_sf"/>
</dbReference>
<evidence type="ECO:0000256" key="2">
    <source>
        <dbReference type="ARBA" id="ARBA00022526"/>
    </source>
</evidence>
<dbReference type="Pfam" id="PF10282">
    <property type="entry name" value="Lactonase"/>
    <property type="match status" value="1"/>
</dbReference>
<dbReference type="InterPro" id="IPR019405">
    <property type="entry name" value="Lactonase_7-beta_prop"/>
</dbReference>
<comment type="similarity">
    <text evidence="1">Belongs to the cycloisomerase 2 family.</text>
</comment>
<accession>A0A1G1T1H6</accession>
<keyword evidence="2" id="KW-0119">Carbohydrate metabolism</keyword>
<keyword evidence="2" id="KW-0313">Glucose metabolism</keyword>
<evidence type="ECO:0000313" key="4">
    <source>
        <dbReference type="EMBL" id="OGX84722.1"/>
    </source>
</evidence>